<dbReference type="InterPro" id="IPR025525">
    <property type="entry name" value="hAT-like_transposase_RNase-H"/>
</dbReference>
<dbReference type="InterPro" id="IPR012337">
    <property type="entry name" value="RNaseH-like_sf"/>
</dbReference>
<accession>A0A1U8ASB8</accession>
<protein>
    <submittedName>
        <fullName evidence="5">Zinc finger BED domain-containing protein DAYSLEEPER-like</fullName>
    </submittedName>
</protein>
<dbReference type="PANTHER" id="PTHR23272:SF166">
    <property type="entry name" value="ZINC FINGER BED DOMAIN-CONTAINING PROTEIN RICESLEEPER 2-LIKE ISOFORM X1"/>
    <property type="match status" value="1"/>
</dbReference>
<feature type="domain" description="hAT-like transposase RNase-H fold" evidence="3">
    <location>
        <begin position="167"/>
        <end position="266"/>
    </location>
</feature>
<evidence type="ECO:0000313" key="5">
    <source>
        <dbReference type="RefSeq" id="XP_010265968.1"/>
    </source>
</evidence>
<dbReference type="PANTHER" id="PTHR23272">
    <property type="entry name" value="BED FINGER-RELATED"/>
    <property type="match status" value="1"/>
</dbReference>
<proteinExistence type="predicted"/>
<dbReference type="eggNOG" id="KOG1121">
    <property type="taxonomic scope" value="Eukaryota"/>
</dbReference>
<evidence type="ECO:0000256" key="1">
    <source>
        <dbReference type="SAM" id="MobiDB-lite"/>
    </source>
</evidence>
<dbReference type="OrthoDB" id="1301219at2759"/>
<dbReference type="Proteomes" id="UP000189703">
    <property type="component" value="Unplaced"/>
</dbReference>
<keyword evidence="4" id="KW-1185">Reference proteome</keyword>
<dbReference type="InParanoid" id="A0A1U8ASB8"/>
<dbReference type="Pfam" id="PF14372">
    <property type="entry name" value="hAT-like_RNase-H"/>
    <property type="match status" value="1"/>
</dbReference>
<dbReference type="GO" id="GO:0003677">
    <property type="term" value="F:DNA binding"/>
    <property type="evidence" value="ECO:0007669"/>
    <property type="project" value="InterPro"/>
</dbReference>
<evidence type="ECO:0000313" key="4">
    <source>
        <dbReference type="Proteomes" id="UP000189703"/>
    </source>
</evidence>
<name>A0A1U8ASB8_NELNU</name>
<evidence type="ECO:0000259" key="2">
    <source>
        <dbReference type="Pfam" id="PF05699"/>
    </source>
</evidence>
<dbReference type="AlphaFoldDB" id="A0A1U8ASB8"/>
<sequence length="431" mass="50644">MASESTAARVDIVDDDYQEFDHTSTKKRLTSKVWEEMEKINSEKARCKHCKKILQAGLNIVDDIVSKIHDGVKNIKKSVARKHRFYDFAEKSFHLNTTRRLMLDMCVRWNSIYLMLEHAIYYKQVLQHWGQRDIFFKMFMLSEEEWGKVDKLHKFLKVFYDVICMFSTTKYHTSNNYFKGVWMIHRHLMLVSKESQNFMTDMVRNMKEKFDKYWDEYSMILSCAAVLDPRCKIRLVEYCFDKLYGNEAEEHVNAIIKTLHDLFDEYKENFSYTSFIGSCSQFDMSERNGDGDGLEEYEQFLNSKRKIQSEKTLLDIYLEKQNLDIKADVDVLEYWSKSSLRYLELASMARDILVIPISTVASESTFSIGKKVINLWRSSLKFKTIQALIFQLYAMGSSLLGASSKLSLLEEDEGSNSSDDDDENVELDDMF</sequence>
<gene>
    <name evidence="5" type="primary">LOC104603604</name>
</gene>
<dbReference type="SUPFAM" id="SSF53098">
    <property type="entry name" value="Ribonuclease H-like"/>
    <property type="match status" value="1"/>
</dbReference>
<dbReference type="Pfam" id="PF05699">
    <property type="entry name" value="Dimer_Tnp_hAT"/>
    <property type="match status" value="1"/>
</dbReference>
<dbReference type="InterPro" id="IPR008906">
    <property type="entry name" value="HATC_C_dom"/>
</dbReference>
<dbReference type="GO" id="GO:0046983">
    <property type="term" value="F:protein dimerization activity"/>
    <property type="evidence" value="ECO:0007669"/>
    <property type="project" value="InterPro"/>
</dbReference>
<dbReference type="RefSeq" id="XP_010265968.1">
    <property type="nucleotide sequence ID" value="XM_010267666.1"/>
</dbReference>
<feature type="domain" description="HAT C-terminal dimerisation" evidence="2">
    <location>
        <begin position="314"/>
        <end position="390"/>
    </location>
</feature>
<evidence type="ECO:0000259" key="3">
    <source>
        <dbReference type="Pfam" id="PF14372"/>
    </source>
</evidence>
<feature type="region of interest" description="Disordered" evidence="1">
    <location>
        <begin position="411"/>
        <end position="431"/>
    </location>
</feature>
<dbReference type="KEGG" id="nnu:104603604"/>
<feature type="unsure residue" description="D or N" evidence="5">
    <location>
        <position position="422"/>
    </location>
</feature>
<reference evidence="5" key="1">
    <citation type="submission" date="2025-08" db="UniProtKB">
        <authorList>
            <consortium name="RefSeq"/>
        </authorList>
    </citation>
    <scope>IDENTIFICATION</scope>
</reference>
<organism evidence="4 5">
    <name type="scientific">Nelumbo nucifera</name>
    <name type="common">Sacred lotus</name>
    <dbReference type="NCBI Taxonomy" id="4432"/>
    <lineage>
        <taxon>Eukaryota</taxon>
        <taxon>Viridiplantae</taxon>
        <taxon>Streptophyta</taxon>
        <taxon>Embryophyta</taxon>
        <taxon>Tracheophyta</taxon>
        <taxon>Spermatophyta</taxon>
        <taxon>Magnoliopsida</taxon>
        <taxon>Proteales</taxon>
        <taxon>Nelumbonaceae</taxon>
        <taxon>Nelumbo</taxon>
    </lineage>
</organism>